<name>A0A5J5BXD1_9ASTE</name>
<accession>A0A5J5BXD1</accession>
<evidence type="ECO:0000313" key="1">
    <source>
        <dbReference type="EMBL" id="KAA8546710.1"/>
    </source>
</evidence>
<dbReference type="OrthoDB" id="10592981at2759"/>
<proteinExistence type="predicted"/>
<dbReference type="InterPro" id="IPR052272">
    <property type="entry name" value="GT106_glycosyltransferase"/>
</dbReference>
<sequence length="162" mass="18537">MKTTSRQSPVGSRHCFLSSRDRTLQKPGHLLLLKSALERQTSNGPQSDLWIPLADQGWKPCAAESNSAPIKKLPDEFSWCSREYYATAIHATRIKTAPVHISANWYLENALPVLQRLVTIDFLFKFFRPQIVFSVLICHKIKKLHREQQDHCCQDEAVPPQS</sequence>
<evidence type="ECO:0000313" key="2">
    <source>
        <dbReference type="Proteomes" id="UP000325577"/>
    </source>
</evidence>
<organism evidence="1 2">
    <name type="scientific">Nyssa sinensis</name>
    <dbReference type="NCBI Taxonomy" id="561372"/>
    <lineage>
        <taxon>Eukaryota</taxon>
        <taxon>Viridiplantae</taxon>
        <taxon>Streptophyta</taxon>
        <taxon>Embryophyta</taxon>
        <taxon>Tracheophyta</taxon>
        <taxon>Spermatophyta</taxon>
        <taxon>Magnoliopsida</taxon>
        <taxon>eudicotyledons</taxon>
        <taxon>Gunneridae</taxon>
        <taxon>Pentapetalae</taxon>
        <taxon>asterids</taxon>
        <taxon>Cornales</taxon>
        <taxon>Nyssaceae</taxon>
        <taxon>Nyssa</taxon>
    </lineage>
</organism>
<dbReference type="PANTHER" id="PTHR31933">
    <property type="entry name" value="O-FUCOSYLTRANSFERASE 2-RELATED"/>
    <property type="match status" value="1"/>
</dbReference>
<keyword evidence="2" id="KW-1185">Reference proteome</keyword>
<gene>
    <name evidence="1" type="ORF">F0562_003153</name>
</gene>
<dbReference type="EMBL" id="CM018032">
    <property type="protein sequence ID" value="KAA8546710.1"/>
    <property type="molecule type" value="Genomic_DNA"/>
</dbReference>
<reference evidence="1 2" key="1">
    <citation type="submission" date="2019-09" db="EMBL/GenBank/DDBJ databases">
        <title>A chromosome-level genome assembly of the Chinese tupelo Nyssa sinensis.</title>
        <authorList>
            <person name="Yang X."/>
            <person name="Kang M."/>
            <person name="Yang Y."/>
            <person name="Xiong H."/>
            <person name="Wang M."/>
            <person name="Zhang Z."/>
            <person name="Wang Z."/>
            <person name="Wu H."/>
            <person name="Ma T."/>
            <person name="Liu J."/>
            <person name="Xi Z."/>
        </authorList>
    </citation>
    <scope>NUCLEOTIDE SEQUENCE [LARGE SCALE GENOMIC DNA]</scope>
    <source>
        <strain evidence="1">J267</strain>
        <tissue evidence="1">Leaf</tissue>
    </source>
</reference>
<dbReference type="AlphaFoldDB" id="A0A5J5BXD1"/>
<protein>
    <submittedName>
        <fullName evidence="1">Uncharacterized protein</fullName>
    </submittedName>
</protein>
<dbReference type="PANTHER" id="PTHR31933:SF5">
    <property type="entry name" value="O-FUCOSYLTRANSFERASE 31"/>
    <property type="match status" value="1"/>
</dbReference>
<dbReference type="Proteomes" id="UP000325577">
    <property type="component" value="Linkage Group LG1"/>
</dbReference>